<feature type="compositionally biased region" description="Acidic residues" evidence="1">
    <location>
        <begin position="22"/>
        <end position="49"/>
    </location>
</feature>
<dbReference type="PROSITE" id="PS51257">
    <property type="entry name" value="PROKAR_LIPOPROTEIN"/>
    <property type="match status" value="1"/>
</dbReference>
<dbReference type="Proteomes" id="UP001236723">
    <property type="component" value="Unassembled WGS sequence"/>
</dbReference>
<comment type="caution">
    <text evidence="3">The sequence shown here is derived from an EMBL/GenBank/DDBJ whole genome shotgun (WGS) entry which is preliminary data.</text>
</comment>
<dbReference type="EMBL" id="JAUSUP010000005">
    <property type="protein sequence ID" value="MDQ0352130.1"/>
    <property type="molecule type" value="Genomic_DNA"/>
</dbReference>
<dbReference type="RefSeq" id="WP_307068425.1">
    <property type="nucleotide sequence ID" value="NZ_JAUSUP010000005.1"/>
</dbReference>
<feature type="signal peptide" evidence="2">
    <location>
        <begin position="1"/>
        <end position="17"/>
    </location>
</feature>
<sequence>MKKWLMSFLMISTLVLAACGGDMEEDPMPEEDPVEDPADDDGDMDNGDM</sequence>
<keyword evidence="4" id="KW-1185">Reference proteome</keyword>
<name>A0ABU0DUV0_9BACI</name>
<evidence type="ECO:0000313" key="3">
    <source>
        <dbReference type="EMBL" id="MDQ0352130.1"/>
    </source>
</evidence>
<organism evidence="3 4">
    <name type="scientific">Alkalibacillus filiformis</name>
    <dbReference type="NCBI Taxonomy" id="200990"/>
    <lineage>
        <taxon>Bacteria</taxon>
        <taxon>Bacillati</taxon>
        <taxon>Bacillota</taxon>
        <taxon>Bacilli</taxon>
        <taxon>Bacillales</taxon>
        <taxon>Bacillaceae</taxon>
        <taxon>Alkalibacillus</taxon>
    </lineage>
</organism>
<evidence type="ECO:0000313" key="4">
    <source>
        <dbReference type="Proteomes" id="UP001236723"/>
    </source>
</evidence>
<feature type="chain" id="PRO_5045212142" evidence="2">
    <location>
        <begin position="18"/>
        <end position="49"/>
    </location>
</feature>
<protein>
    <submittedName>
        <fullName evidence="3">Uncharacterized protein</fullName>
    </submittedName>
</protein>
<feature type="region of interest" description="Disordered" evidence="1">
    <location>
        <begin position="21"/>
        <end position="49"/>
    </location>
</feature>
<keyword evidence="2" id="KW-0732">Signal</keyword>
<reference evidence="3 4" key="1">
    <citation type="submission" date="2023-07" db="EMBL/GenBank/DDBJ databases">
        <title>Genomic Encyclopedia of Type Strains, Phase IV (KMG-IV): sequencing the most valuable type-strain genomes for metagenomic binning, comparative biology and taxonomic classification.</title>
        <authorList>
            <person name="Goeker M."/>
        </authorList>
    </citation>
    <scope>NUCLEOTIDE SEQUENCE [LARGE SCALE GENOMIC DNA]</scope>
    <source>
        <strain evidence="3 4">DSM 15448</strain>
    </source>
</reference>
<evidence type="ECO:0000256" key="1">
    <source>
        <dbReference type="SAM" id="MobiDB-lite"/>
    </source>
</evidence>
<evidence type="ECO:0000256" key="2">
    <source>
        <dbReference type="SAM" id="SignalP"/>
    </source>
</evidence>
<accession>A0ABU0DUV0</accession>
<gene>
    <name evidence="3" type="ORF">J2R98_001964</name>
</gene>
<proteinExistence type="predicted"/>